<accession>E2B0N1</accession>
<evidence type="ECO:0000256" key="1">
    <source>
        <dbReference type="SAM" id="MobiDB-lite"/>
    </source>
</evidence>
<name>E2B0N1_CAMFO</name>
<proteinExistence type="predicted"/>
<gene>
    <name evidence="2" type="ORF">EAG_00771</name>
</gene>
<dbReference type="InParanoid" id="E2B0N1"/>
<dbReference type="AlphaFoldDB" id="E2B0N1"/>
<evidence type="ECO:0000313" key="3">
    <source>
        <dbReference type="Proteomes" id="UP000000311"/>
    </source>
</evidence>
<reference evidence="2 3" key="1">
    <citation type="journal article" date="2010" name="Science">
        <title>Genomic comparison of the ants Camponotus floridanus and Harpegnathos saltator.</title>
        <authorList>
            <person name="Bonasio R."/>
            <person name="Zhang G."/>
            <person name="Ye C."/>
            <person name="Mutti N.S."/>
            <person name="Fang X."/>
            <person name="Qin N."/>
            <person name="Donahue G."/>
            <person name="Yang P."/>
            <person name="Li Q."/>
            <person name="Li C."/>
            <person name="Zhang P."/>
            <person name="Huang Z."/>
            <person name="Berger S.L."/>
            <person name="Reinberg D."/>
            <person name="Wang J."/>
            <person name="Liebig J."/>
        </authorList>
    </citation>
    <scope>NUCLEOTIDE SEQUENCE [LARGE SCALE GENOMIC DNA]</scope>
    <source>
        <strain evidence="3">C129</strain>
    </source>
</reference>
<protein>
    <submittedName>
        <fullName evidence="2">Uncharacterized protein</fullName>
    </submittedName>
</protein>
<dbReference type="OrthoDB" id="8875634at2759"/>
<feature type="compositionally biased region" description="Basic residues" evidence="1">
    <location>
        <begin position="90"/>
        <end position="100"/>
    </location>
</feature>
<feature type="region of interest" description="Disordered" evidence="1">
    <location>
        <begin position="90"/>
        <end position="114"/>
    </location>
</feature>
<evidence type="ECO:0000313" key="2">
    <source>
        <dbReference type="EMBL" id="EFN60753.1"/>
    </source>
</evidence>
<sequence>MLLYPKVIQIVPPLDAACAIWYCCLYDLAIANRYDDKHLNNKVTDKPKSLFKGIYNMQLPSKNTDCPSSSKPAMANRLLDWFSVVMMDSKHRRQHSKPKGLHIAGPPNNDEQKE</sequence>
<dbReference type="EMBL" id="GL444663">
    <property type="protein sequence ID" value="EFN60753.1"/>
    <property type="molecule type" value="Genomic_DNA"/>
</dbReference>
<organism evidence="3">
    <name type="scientific">Camponotus floridanus</name>
    <name type="common">Florida carpenter ant</name>
    <dbReference type="NCBI Taxonomy" id="104421"/>
    <lineage>
        <taxon>Eukaryota</taxon>
        <taxon>Metazoa</taxon>
        <taxon>Ecdysozoa</taxon>
        <taxon>Arthropoda</taxon>
        <taxon>Hexapoda</taxon>
        <taxon>Insecta</taxon>
        <taxon>Pterygota</taxon>
        <taxon>Neoptera</taxon>
        <taxon>Endopterygota</taxon>
        <taxon>Hymenoptera</taxon>
        <taxon>Apocrita</taxon>
        <taxon>Aculeata</taxon>
        <taxon>Formicoidea</taxon>
        <taxon>Formicidae</taxon>
        <taxon>Formicinae</taxon>
        <taxon>Camponotus</taxon>
    </lineage>
</organism>
<dbReference type="Proteomes" id="UP000000311">
    <property type="component" value="Unassembled WGS sequence"/>
</dbReference>
<keyword evidence="3" id="KW-1185">Reference proteome</keyword>